<dbReference type="GO" id="GO:0005976">
    <property type="term" value="P:polysaccharide metabolic process"/>
    <property type="evidence" value="ECO:0007669"/>
    <property type="project" value="TreeGrafter"/>
</dbReference>
<accession>A0A1Y6D332</accession>
<dbReference type="Proteomes" id="UP000192923">
    <property type="component" value="Unassembled WGS sequence"/>
</dbReference>
<name>A0A1Y6D332_9GAMM</name>
<dbReference type="RefSeq" id="WP_085215841.1">
    <property type="nucleotide sequence ID" value="NZ_FXAM01000001.1"/>
</dbReference>
<evidence type="ECO:0000256" key="2">
    <source>
        <dbReference type="PIRSR" id="PIRSR639069-2"/>
    </source>
</evidence>
<feature type="binding site" evidence="2">
    <location>
        <position position="99"/>
    </location>
    <ligand>
        <name>substrate</name>
    </ligand>
</feature>
<dbReference type="Gene3D" id="3.40.50.1820">
    <property type="entry name" value="alpha/beta hydrolase"/>
    <property type="match status" value="1"/>
</dbReference>
<dbReference type="GO" id="GO:0052689">
    <property type="term" value="F:carboxylic ester hydrolase activity"/>
    <property type="evidence" value="ECO:0007669"/>
    <property type="project" value="TreeGrafter"/>
</dbReference>
<evidence type="ECO:0000256" key="1">
    <source>
        <dbReference type="PIRSR" id="PIRSR639069-1"/>
    </source>
</evidence>
<dbReference type="InterPro" id="IPR008391">
    <property type="entry name" value="AXE1_dom"/>
</dbReference>
<evidence type="ECO:0000259" key="3">
    <source>
        <dbReference type="Pfam" id="PF05448"/>
    </source>
</evidence>
<keyword evidence="5" id="KW-1185">Reference proteome</keyword>
<dbReference type="AlphaFoldDB" id="A0A1Y6D332"/>
<proteinExistence type="predicted"/>
<reference evidence="4 5" key="1">
    <citation type="submission" date="2016-12" db="EMBL/GenBank/DDBJ databases">
        <authorList>
            <person name="Song W.-J."/>
            <person name="Kurnit D.M."/>
        </authorList>
    </citation>
    <scope>NUCLEOTIDE SEQUENCE [LARGE SCALE GENOMIC DNA]</scope>
    <source>
        <strain evidence="4 5">175</strain>
    </source>
</reference>
<gene>
    <name evidence="4" type="ORF">SAMN02949497_4427</name>
</gene>
<protein>
    <submittedName>
        <fullName evidence="4">Cephalosporin-C deacetylase</fullName>
    </submittedName>
</protein>
<feature type="active site" description="Charge relay system" evidence="1">
    <location>
        <position position="293"/>
    </location>
</feature>
<dbReference type="OrthoDB" id="9770528at2"/>
<feature type="active site" description="Nucleophile" evidence="1">
    <location>
        <position position="183"/>
    </location>
</feature>
<dbReference type="PANTHER" id="PTHR40111">
    <property type="entry name" value="CEPHALOSPORIN-C DEACETYLASE"/>
    <property type="match status" value="1"/>
</dbReference>
<evidence type="ECO:0000313" key="4">
    <source>
        <dbReference type="EMBL" id="SMF97011.1"/>
    </source>
</evidence>
<sequence>MAFPHGYHFDPTYGYGLERLLQIGCPDEPPDFAAFWQDRYARALELRPEPRLSQRQDWHPAYECHDIAYRSTDDFTIHGWLLIPKHGPVRRGVVVGHGYGGRDGPDYHLPVEGAAFLFPCFRGLSRSQRPPISNNPAYHVLHDIDKRDRYILGGCAEDVWLGVSALLALFPDAAGHVGYMGASFGGGIGALALPWDGRIRLAHLAVPTFGHVPLRLGLPTLGSGEAVRGYEQRHGHVLATLRYYDAACAARRTAIPVHVAAALFDPVVAPPGQFAIYNALPGPKELFVLEAGHFDYPRQSEQDHALLQTLAHFFSPL</sequence>
<dbReference type="SUPFAM" id="SSF53474">
    <property type="entry name" value="alpha/beta-Hydrolases"/>
    <property type="match status" value="1"/>
</dbReference>
<dbReference type="EMBL" id="FXAM01000001">
    <property type="protein sequence ID" value="SMF97011.1"/>
    <property type="molecule type" value="Genomic_DNA"/>
</dbReference>
<dbReference type="PANTHER" id="PTHR40111:SF1">
    <property type="entry name" value="CEPHALOSPORIN-C DEACETYLASE"/>
    <property type="match status" value="1"/>
</dbReference>
<feature type="active site" description="Charge relay system" evidence="1">
    <location>
        <position position="265"/>
    </location>
</feature>
<dbReference type="InterPro" id="IPR039069">
    <property type="entry name" value="CE7"/>
</dbReference>
<dbReference type="STRING" id="1760988.SAMN02949497_4427"/>
<dbReference type="InterPro" id="IPR029058">
    <property type="entry name" value="AB_hydrolase_fold"/>
</dbReference>
<evidence type="ECO:0000313" key="5">
    <source>
        <dbReference type="Proteomes" id="UP000192923"/>
    </source>
</evidence>
<feature type="domain" description="Acetyl xylan esterase" evidence="3">
    <location>
        <begin position="27"/>
        <end position="296"/>
    </location>
</feature>
<organism evidence="4 5">
    <name type="scientific">Methylomagnum ishizawai</name>
    <dbReference type="NCBI Taxonomy" id="1760988"/>
    <lineage>
        <taxon>Bacteria</taxon>
        <taxon>Pseudomonadati</taxon>
        <taxon>Pseudomonadota</taxon>
        <taxon>Gammaproteobacteria</taxon>
        <taxon>Methylococcales</taxon>
        <taxon>Methylococcaceae</taxon>
        <taxon>Methylomagnum</taxon>
    </lineage>
</organism>
<dbReference type="Pfam" id="PF05448">
    <property type="entry name" value="AXE1"/>
    <property type="match status" value="1"/>
</dbReference>